<organism evidence="1 3">
    <name type="scientific">Medicago truncatula</name>
    <name type="common">Barrel medic</name>
    <name type="synonym">Medicago tribuloides</name>
    <dbReference type="NCBI Taxonomy" id="3880"/>
    <lineage>
        <taxon>Eukaryota</taxon>
        <taxon>Viridiplantae</taxon>
        <taxon>Streptophyta</taxon>
        <taxon>Embryophyta</taxon>
        <taxon>Tracheophyta</taxon>
        <taxon>Spermatophyta</taxon>
        <taxon>Magnoliopsida</taxon>
        <taxon>eudicotyledons</taxon>
        <taxon>Gunneridae</taxon>
        <taxon>Pentapetalae</taxon>
        <taxon>rosids</taxon>
        <taxon>fabids</taxon>
        <taxon>Fabales</taxon>
        <taxon>Fabaceae</taxon>
        <taxon>Papilionoideae</taxon>
        <taxon>50 kb inversion clade</taxon>
        <taxon>NPAAA clade</taxon>
        <taxon>Hologalegina</taxon>
        <taxon>IRL clade</taxon>
        <taxon>Trifolieae</taxon>
        <taxon>Medicago</taxon>
    </lineage>
</organism>
<dbReference type="Proteomes" id="UP000002051">
    <property type="component" value="Chromosome 4"/>
</dbReference>
<reference evidence="2" key="3">
    <citation type="submission" date="2015-04" db="UniProtKB">
        <authorList>
            <consortium name="EnsemblPlants"/>
        </authorList>
    </citation>
    <scope>IDENTIFICATION</scope>
    <source>
        <strain evidence="2">cv. Jemalong A17</strain>
    </source>
</reference>
<dbReference type="EMBL" id="CM001220">
    <property type="protein sequence ID" value="AES91288.1"/>
    <property type="molecule type" value="Genomic_DNA"/>
</dbReference>
<reference evidence="1 3" key="2">
    <citation type="journal article" date="2014" name="BMC Genomics">
        <title>An improved genome release (version Mt4.0) for the model legume Medicago truncatula.</title>
        <authorList>
            <person name="Tang H."/>
            <person name="Krishnakumar V."/>
            <person name="Bidwell S."/>
            <person name="Rosen B."/>
            <person name="Chan A."/>
            <person name="Zhou S."/>
            <person name="Gentzbittel L."/>
            <person name="Childs K.L."/>
            <person name="Yandell M."/>
            <person name="Gundlach H."/>
            <person name="Mayer K.F."/>
            <person name="Schwartz D.C."/>
            <person name="Town C.D."/>
        </authorList>
    </citation>
    <scope>GENOME REANNOTATION</scope>
    <source>
        <strain evidence="2 3">cv. Jemalong A17</strain>
    </source>
</reference>
<evidence type="ECO:0000313" key="1">
    <source>
        <dbReference type="EMBL" id="AES91288.1"/>
    </source>
</evidence>
<protein>
    <submittedName>
        <fullName evidence="1 2">Uncharacterized protein</fullName>
    </submittedName>
</protein>
<reference evidence="1 3" key="1">
    <citation type="journal article" date="2011" name="Nature">
        <title>The Medicago genome provides insight into the evolution of rhizobial symbioses.</title>
        <authorList>
            <person name="Young N.D."/>
            <person name="Debelle F."/>
            <person name="Oldroyd G.E."/>
            <person name="Geurts R."/>
            <person name="Cannon S.B."/>
            <person name="Udvardi M.K."/>
            <person name="Benedito V.A."/>
            <person name="Mayer K.F."/>
            <person name="Gouzy J."/>
            <person name="Schoof H."/>
            <person name="Van de Peer Y."/>
            <person name="Proost S."/>
            <person name="Cook D.R."/>
            <person name="Meyers B.C."/>
            <person name="Spannagl M."/>
            <person name="Cheung F."/>
            <person name="De Mita S."/>
            <person name="Krishnakumar V."/>
            <person name="Gundlach H."/>
            <person name="Zhou S."/>
            <person name="Mudge J."/>
            <person name="Bharti A.K."/>
            <person name="Murray J.D."/>
            <person name="Naoumkina M.A."/>
            <person name="Rosen B."/>
            <person name="Silverstein K.A."/>
            <person name="Tang H."/>
            <person name="Rombauts S."/>
            <person name="Zhao P.X."/>
            <person name="Zhou P."/>
            <person name="Barbe V."/>
            <person name="Bardou P."/>
            <person name="Bechner M."/>
            <person name="Bellec A."/>
            <person name="Berger A."/>
            <person name="Berges H."/>
            <person name="Bidwell S."/>
            <person name="Bisseling T."/>
            <person name="Choisne N."/>
            <person name="Couloux A."/>
            <person name="Denny R."/>
            <person name="Deshpande S."/>
            <person name="Dai X."/>
            <person name="Doyle J.J."/>
            <person name="Dudez A.M."/>
            <person name="Farmer A.D."/>
            <person name="Fouteau S."/>
            <person name="Franken C."/>
            <person name="Gibelin C."/>
            <person name="Gish J."/>
            <person name="Goldstein S."/>
            <person name="Gonzalez A.J."/>
            <person name="Green P.J."/>
            <person name="Hallab A."/>
            <person name="Hartog M."/>
            <person name="Hua A."/>
            <person name="Humphray S.J."/>
            <person name="Jeong D.H."/>
            <person name="Jing Y."/>
            <person name="Jocker A."/>
            <person name="Kenton S.M."/>
            <person name="Kim D.J."/>
            <person name="Klee K."/>
            <person name="Lai H."/>
            <person name="Lang C."/>
            <person name="Lin S."/>
            <person name="Macmil S.L."/>
            <person name="Magdelenat G."/>
            <person name="Matthews L."/>
            <person name="McCorrison J."/>
            <person name="Monaghan E.L."/>
            <person name="Mun J.H."/>
            <person name="Najar F.Z."/>
            <person name="Nicholson C."/>
            <person name="Noirot C."/>
            <person name="O'Bleness M."/>
            <person name="Paule C.R."/>
            <person name="Poulain J."/>
            <person name="Prion F."/>
            <person name="Qin B."/>
            <person name="Qu C."/>
            <person name="Retzel E.F."/>
            <person name="Riddle C."/>
            <person name="Sallet E."/>
            <person name="Samain S."/>
            <person name="Samson N."/>
            <person name="Sanders I."/>
            <person name="Saurat O."/>
            <person name="Scarpelli C."/>
            <person name="Schiex T."/>
            <person name="Segurens B."/>
            <person name="Severin A.J."/>
            <person name="Sherrier D.J."/>
            <person name="Shi R."/>
            <person name="Sims S."/>
            <person name="Singer S.R."/>
            <person name="Sinharoy S."/>
            <person name="Sterck L."/>
            <person name="Viollet A."/>
            <person name="Wang B.B."/>
            <person name="Wang K."/>
            <person name="Wang M."/>
            <person name="Wang X."/>
            <person name="Warfsmann J."/>
            <person name="Weissenbach J."/>
            <person name="White D.D."/>
            <person name="White J.D."/>
            <person name="Wiley G.B."/>
            <person name="Wincker P."/>
            <person name="Xing Y."/>
            <person name="Yang L."/>
            <person name="Yao Z."/>
            <person name="Ying F."/>
            <person name="Zhai J."/>
            <person name="Zhou L."/>
            <person name="Zuber A."/>
            <person name="Denarie J."/>
            <person name="Dixon R.A."/>
            <person name="May G.D."/>
            <person name="Schwartz D.C."/>
            <person name="Rogers J."/>
            <person name="Quetier F."/>
            <person name="Town C.D."/>
            <person name="Roe B.A."/>
        </authorList>
    </citation>
    <scope>NUCLEOTIDE SEQUENCE [LARGE SCALE GENOMIC DNA]</scope>
    <source>
        <strain evidence="1">A17</strain>
        <strain evidence="2 3">cv. Jemalong A17</strain>
    </source>
</reference>
<dbReference type="AlphaFoldDB" id="G7JRZ1"/>
<dbReference type="PaxDb" id="3880-AES91288"/>
<evidence type="ECO:0000313" key="2">
    <source>
        <dbReference type="EnsemblPlants" id="AES91288"/>
    </source>
</evidence>
<evidence type="ECO:0000313" key="3">
    <source>
        <dbReference type="Proteomes" id="UP000002051"/>
    </source>
</evidence>
<sequence length="54" mass="6359">MLRSAWCIVISSGAFLHRCKDSAYATPKHREQPILILTLHRYQKNESYFQSSYI</sequence>
<proteinExistence type="predicted"/>
<name>G7JRZ1_MEDTR</name>
<dbReference type="HOGENOM" id="CLU_3053399_0_0_1"/>
<dbReference type="EnsemblPlants" id="AES91288">
    <property type="protein sequence ID" value="AES91288"/>
    <property type="gene ID" value="MTR_4g111870"/>
</dbReference>
<keyword evidence="3" id="KW-1185">Reference proteome</keyword>
<gene>
    <name evidence="1" type="ordered locus">MTR_4g111870</name>
</gene>
<accession>G7JRZ1</accession>